<dbReference type="InterPro" id="IPR020449">
    <property type="entry name" value="Tscrpt_reg_AraC-type_HTH"/>
</dbReference>
<dbReference type="InterPro" id="IPR018062">
    <property type="entry name" value="HTH_AraC-typ_CS"/>
</dbReference>
<dbReference type="GO" id="GO:0043565">
    <property type="term" value="F:sequence-specific DNA binding"/>
    <property type="evidence" value="ECO:0007669"/>
    <property type="project" value="InterPro"/>
</dbReference>
<name>A0A0M4T039_9GAMM</name>
<evidence type="ECO:0000259" key="4">
    <source>
        <dbReference type="PROSITE" id="PS01124"/>
    </source>
</evidence>
<dbReference type="PROSITE" id="PS01124">
    <property type="entry name" value="HTH_ARAC_FAMILY_2"/>
    <property type="match status" value="1"/>
</dbReference>
<protein>
    <submittedName>
        <fullName evidence="5">AraC family transcriptional regulator</fullName>
    </submittedName>
</protein>
<dbReference type="AlphaFoldDB" id="A0A0M4T039"/>
<evidence type="ECO:0000313" key="6">
    <source>
        <dbReference type="EMBL" id="ALF60910.1"/>
    </source>
</evidence>
<keyword evidence="1" id="KW-0805">Transcription regulation</keyword>
<dbReference type="InterPro" id="IPR009057">
    <property type="entry name" value="Homeodomain-like_sf"/>
</dbReference>
<dbReference type="Pfam" id="PF12833">
    <property type="entry name" value="HTH_18"/>
    <property type="match status" value="1"/>
</dbReference>
<dbReference type="KEGG" id="pur:AOC03_11950"/>
<dbReference type="RefSeq" id="WP_062536809.1">
    <property type="nucleotide sequence ID" value="NZ_CP012707.1"/>
</dbReference>
<dbReference type="Gene3D" id="1.10.10.60">
    <property type="entry name" value="Homeodomain-like"/>
    <property type="match status" value="2"/>
</dbReference>
<organism evidence="5 7">
    <name type="scientific">Psychrobacter urativorans</name>
    <dbReference type="NCBI Taxonomy" id="45610"/>
    <lineage>
        <taxon>Bacteria</taxon>
        <taxon>Pseudomonadati</taxon>
        <taxon>Pseudomonadota</taxon>
        <taxon>Gammaproteobacteria</taxon>
        <taxon>Moraxellales</taxon>
        <taxon>Moraxellaceae</taxon>
        <taxon>Psychrobacter</taxon>
    </lineage>
</organism>
<sequence length="311" mass="35303">MDVLSTLFQQRQHLSETKYYGVKFSGDWAYSIKSSNAIYFYLVQAGSCCISIGGATRKMYAGDVVMIANGDKHVCYALDYHGDEAKPLDRISLNCNQDIITVSEESTLNVQLILVECQYDKDPLLPLLSALPAILPEDNDSHKSQPKTFDVAVKFITLESECERLGKLAMINLWVNIVMIECLRTYIESLPETSDSWLIAMREPYLSKVLILMHDKPDYSWTTHELAKEAGMSRSSFSQRFRETVGTPPLTYLTDYRLRLAASHLRLRQNNIGQISEMVGYASNSTFSQAFKRVYGMSPKAYQQQKVVTRI</sequence>
<dbReference type="InterPro" id="IPR032783">
    <property type="entry name" value="AraC_lig"/>
</dbReference>
<dbReference type="KEGG" id="pur:AOC03_12010"/>
<evidence type="ECO:0000256" key="3">
    <source>
        <dbReference type="ARBA" id="ARBA00023163"/>
    </source>
</evidence>
<gene>
    <name evidence="5" type="ORF">AOC03_11950</name>
    <name evidence="6" type="ORF">AOC03_12010</name>
</gene>
<evidence type="ECO:0000256" key="2">
    <source>
        <dbReference type="ARBA" id="ARBA00023125"/>
    </source>
</evidence>
<keyword evidence="7" id="KW-1185">Reference proteome</keyword>
<dbReference type="PRINTS" id="PR00032">
    <property type="entry name" value="HTHARAC"/>
</dbReference>
<dbReference type="GO" id="GO:0003700">
    <property type="term" value="F:DNA-binding transcription factor activity"/>
    <property type="evidence" value="ECO:0007669"/>
    <property type="project" value="InterPro"/>
</dbReference>
<keyword evidence="3" id="KW-0804">Transcription</keyword>
<dbReference type="Proteomes" id="UP000059847">
    <property type="component" value="Plasmid 1"/>
</dbReference>
<evidence type="ECO:0000313" key="7">
    <source>
        <dbReference type="Proteomes" id="UP000059847"/>
    </source>
</evidence>
<reference evidence="5 7" key="1">
    <citation type="submission" date="2015-09" db="EMBL/GenBank/DDBJ databases">
        <title>Complete genome of Psychrobacter urativorans R10.10B.</title>
        <authorList>
            <person name="See-Too W.S."/>
            <person name="Chan K.G."/>
        </authorList>
    </citation>
    <scope>NUCLEOTIDE SEQUENCE [LARGE SCALE GENOMIC DNA]</scope>
    <source>
        <strain evidence="5 7">R10.10B</strain>
        <plasmid evidence="5 7">1</plasmid>
    </source>
</reference>
<dbReference type="PANTHER" id="PTHR46796">
    <property type="entry name" value="HTH-TYPE TRANSCRIPTIONAL ACTIVATOR RHAS-RELATED"/>
    <property type="match status" value="1"/>
</dbReference>
<dbReference type="PANTHER" id="PTHR46796:SF7">
    <property type="entry name" value="ARAC FAMILY TRANSCRIPTIONAL REGULATOR"/>
    <property type="match status" value="1"/>
</dbReference>
<dbReference type="EMBL" id="CP012707">
    <property type="protein sequence ID" value="ALF60910.1"/>
    <property type="molecule type" value="Genomic_DNA"/>
</dbReference>
<dbReference type="SMART" id="SM00342">
    <property type="entry name" value="HTH_ARAC"/>
    <property type="match status" value="1"/>
</dbReference>
<keyword evidence="5" id="KW-0614">Plasmid</keyword>
<dbReference type="InterPro" id="IPR050204">
    <property type="entry name" value="AraC_XylS_family_regulators"/>
</dbReference>
<dbReference type="PROSITE" id="PS00041">
    <property type="entry name" value="HTH_ARAC_FAMILY_1"/>
    <property type="match status" value="1"/>
</dbReference>
<feature type="domain" description="HTH araC/xylS-type" evidence="4">
    <location>
        <begin position="207"/>
        <end position="305"/>
    </location>
</feature>
<dbReference type="EMBL" id="CP012707">
    <property type="protein sequence ID" value="ALF60898.1"/>
    <property type="molecule type" value="Genomic_DNA"/>
</dbReference>
<keyword evidence="2" id="KW-0238">DNA-binding</keyword>
<evidence type="ECO:0000313" key="5">
    <source>
        <dbReference type="EMBL" id="ALF60898.1"/>
    </source>
</evidence>
<evidence type="ECO:0000256" key="1">
    <source>
        <dbReference type="ARBA" id="ARBA00023015"/>
    </source>
</evidence>
<dbReference type="InterPro" id="IPR018060">
    <property type="entry name" value="HTH_AraC"/>
</dbReference>
<geneLocation type="plasmid" evidence="5 7">
    <name>1</name>
</geneLocation>
<dbReference type="OrthoDB" id="9783876at2"/>
<accession>A0A0M4T039</accession>
<dbReference type="SUPFAM" id="SSF46689">
    <property type="entry name" value="Homeodomain-like"/>
    <property type="match status" value="2"/>
</dbReference>
<proteinExistence type="predicted"/>
<dbReference type="Pfam" id="PF12852">
    <property type="entry name" value="Cupin_6"/>
    <property type="match status" value="1"/>
</dbReference>